<evidence type="ECO:0000313" key="4">
    <source>
        <dbReference type="Proteomes" id="UP000612585"/>
    </source>
</evidence>
<dbReference type="EMBL" id="BOPG01000004">
    <property type="protein sequence ID" value="GIJ53033.1"/>
    <property type="molecule type" value="Genomic_DNA"/>
</dbReference>
<feature type="compositionally biased region" description="Low complexity" evidence="1">
    <location>
        <begin position="377"/>
        <end position="392"/>
    </location>
</feature>
<feature type="region of interest" description="Disordered" evidence="1">
    <location>
        <begin position="165"/>
        <end position="185"/>
    </location>
</feature>
<feature type="compositionally biased region" description="Pro residues" evidence="1">
    <location>
        <begin position="256"/>
        <end position="268"/>
    </location>
</feature>
<reference evidence="3" key="1">
    <citation type="submission" date="2021-01" db="EMBL/GenBank/DDBJ databases">
        <title>Whole genome shotgun sequence of Virgisporangium aurantiacum NBRC 16421.</title>
        <authorList>
            <person name="Komaki H."/>
            <person name="Tamura T."/>
        </authorList>
    </citation>
    <scope>NUCLEOTIDE SEQUENCE</scope>
    <source>
        <strain evidence="3">NBRC 16421</strain>
    </source>
</reference>
<feature type="compositionally biased region" description="Pro residues" evidence="1">
    <location>
        <begin position="469"/>
        <end position="481"/>
    </location>
</feature>
<feature type="compositionally biased region" description="Pro residues" evidence="1">
    <location>
        <begin position="310"/>
        <end position="335"/>
    </location>
</feature>
<evidence type="ECO:0000313" key="3">
    <source>
        <dbReference type="EMBL" id="GIJ53033.1"/>
    </source>
</evidence>
<comment type="caution">
    <text evidence="3">The sequence shown here is derived from an EMBL/GenBank/DDBJ whole genome shotgun (WGS) entry which is preliminary data.</text>
</comment>
<keyword evidence="2" id="KW-0472">Membrane</keyword>
<feature type="compositionally biased region" description="Pro residues" evidence="1">
    <location>
        <begin position="393"/>
        <end position="414"/>
    </location>
</feature>
<organism evidence="3 4">
    <name type="scientific">Virgisporangium aurantiacum</name>
    <dbReference type="NCBI Taxonomy" id="175570"/>
    <lineage>
        <taxon>Bacteria</taxon>
        <taxon>Bacillati</taxon>
        <taxon>Actinomycetota</taxon>
        <taxon>Actinomycetes</taxon>
        <taxon>Micromonosporales</taxon>
        <taxon>Micromonosporaceae</taxon>
        <taxon>Virgisporangium</taxon>
    </lineage>
</organism>
<feature type="transmembrane region" description="Helical" evidence="2">
    <location>
        <begin position="23"/>
        <end position="45"/>
    </location>
</feature>
<feature type="compositionally biased region" description="Low complexity" evidence="1">
    <location>
        <begin position="415"/>
        <end position="430"/>
    </location>
</feature>
<evidence type="ECO:0000256" key="1">
    <source>
        <dbReference type="SAM" id="MobiDB-lite"/>
    </source>
</evidence>
<gene>
    <name evidence="3" type="ORF">Vau01_005490</name>
</gene>
<feature type="region of interest" description="Disordered" evidence="1">
    <location>
        <begin position="203"/>
        <end position="633"/>
    </location>
</feature>
<evidence type="ECO:0000256" key="2">
    <source>
        <dbReference type="SAM" id="Phobius"/>
    </source>
</evidence>
<dbReference type="AlphaFoldDB" id="A0A8J3Z0U8"/>
<keyword evidence="4" id="KW-1185">Reference proteome</keyword>
<proteinExistence type="predicted"/>
<feature type="compositionally biased region" description="Polar residues" evidence="1">
    <location>
        <begin position="339"/>
        <end position="348"/>
    </location>
</feature>
<feature type="compositionally biased region" description="Pro residues" evidence="1">
    <location>
        <begin position="431"/>
        <end position="440"/>
    </location>
</feature>
<feature type="compositionally biased region" description="Low complexity" evidence="1">
    <location>
        <begin position="441"/>
        <end position="454"/>
    </location>
</feature>
<feature type="transmembrane region" description="Helical" evidence="2">
    <location>
        <begin position="90"/>
        <end position="107"/>
    </location>
</feature>
<feature type="transmembrane region" description="Helical" evidence="2">
    <location>
        <begin position="65"/>
        <end position="83"/>
    </location>
</feature>
<protein>
    <submittedName>
        <fullName evidence="3">Uncharacterized protein</fullName>
    </submittedName>
</protein>
<feature type="compositionally biased region" description="Low complexity" evidence="1">
    <location>
        <begin position="573"/>
        <end position="587"/>
    </location>
</feature>
<accession>A0A8J3Z0U8</accession>
<keyword evidence="2" id="KW-0812">Transmembrane</keyword>
<feature type="compositionally biased region" description="Low complexity" evidence="1">
    <location>
        <begin position="514"/>
        <end position="529"/>
    </location>
</feature>
<keyword evidence="2" id="KW-1133">Transmembrane helix</keyword>
<feature type="compositionally biased region" description="Pro residues" evidence="1">
    <location>
        <begin position="562"/>
        <end position="572"/>
    </location>
</feature>
<sequence>MVVILPGRPAGDRGRYFADMRHIGSLLAGLVVAPLAWVLIAAGQPRTEQTFARWATTDSIYTGDVLGPLGLVVGAGLLLGLIAALRVSPVGPVVAGVFYLGVYGYAIREPVWVVDKLPQFSINGYRIDTVPPFTNGTIALAGAILVTAALSRRRWQKWPAAAVAPSAAVGTEEPTPVPESPAPAGALAGAPAGALAGVAAFTPNEVAPGPPPAVGDDPLWPSTPYAEFDSSLTRESMYAGLTPGTPEDLPRRTPPKRPTPNEQPPPEPPRSDAGPAAGRTPPATPLIPSPRHAAPTEGWPLDTWSTSPPAASPDHPPTASPERPPTASPDRPPTASPDRPTNQPTIEPTYQIPPATDLTQPVPPSDLTQPVPPPGQPTAGPTSPQSPSQQSPAPQPPAQQPPAQQPLAPRPLAPQPSAQQPPAQQSLAPQPLAPQPPAPQPSAQQPPAQPAAARPEPPAPPASTRSAPENPPSNQAPPVPPVDHRAGAPAQPTAPVPGQASPADLPWLSGSPNQPDQADPAGNPDPAGPSLRPVNPLAQRPVSPPPAGPPRSRPVNPLSTRPAPPTMPPTEPPAGTAAGPPANSPAGSVGEPSDSTQRLPGQATPADVEADEWPPDPPTASPWSRPPRPPQET</sequence>
<feature type="compositionally biased region" description="Pro residues" evidence="1">
    <location>
        <begin position="615"/>
        <end position="633"/>
    </location>
</feature>
<dbReference type="Proteomes" id="UP000612585">
    <property type="component" value="Unassembled WGS sequence"/>
</dbReference>
<name>A0A8J3Z0U8_9ACTN</name>
<feature type="compositionally biased region" description="Pro residues" evidence="1">
    <location>
        <begin position="542"/>
        <end position="552"/>
    </location>
</feature>